<feature type="transmembrane region" description="Helical" evidence="1">
    <location>
        <begin position="144"/>
        <end position="164"/>
    </location>
</feature>
<dbReference type="eggNOG" id="COG3716">
    <property type="taxonomic scope" value="Bacteria"/>
</dbReference>
<dbReference type="InterPro" id="IPR004704">
    <property type="entry name" value="PTS_IID_man"/>
</dbReference>
<comment type="caution">
    <text evidence="2">The sequence shown here is derived from an EMBL/GenBank/DDBJ whole genome shotgun (WGS) entry which is preliminary data.</text>
</comment>
<dbReference type="Proteomes" id="UP000004470">
    <property type="component" value="Unassembled WGS sequence"/>
</dbReference>
<keyword evidence="1" id="KW-0472">Membrane</keyword>
<dbReference type="GO" id="GO:0005886">
    <property type="term" value="C:plasma membrane"/>
    <property type="evidence" value="ECO:0007669"/>
    <property type="project" value="TreeGrafter"/>
</dbReference>
<accession>E0NI03</accession>
<dbReference type="Pfam" id="PF03613">
    <property type="entry name" value="EIID-AGA"/>
    <property type="match status" value="1"/>
</dbReference>
<dbReference type="PROSITE" id="PS51108">
    <property type="entry name" value="PTS_EIID"/>
    <property type="match status" value="1"/>
</dbReference>
<dbReference type="RefSeq" id="WP_002831154.1">
    <property type="nucleotide sequence ID" value="NZ_GL397067.1"/>
</dbReference>
<dbReference type="PANTHER" id="PTHR32502:SF23">
    <property type="entry name" value="TRANSPORT PROTEIN, PTS SYSTEM"/>
    <property type="match status" value="1"/>
</dbReference>
<evidence type="ECO:0000256" key="1">
    <source>
        <dbReference type="SAM" id="Phobius"/>
    </source>
</evidence>
<keyword evidence="1" id="KW-0812">Transmembrane</keyword>
<feature type="transmembrane region" description="Helical" evidence="1">
    <location>
        <begin position="225"/>
        <end position="245"/>
    </location>
</feature>
<evidence type="ECO:0000313" key="2">
    <source>
        <dbReference type="EMBL" id="EFL94766.1"/>
    </source>
</evidence>
<keyword evidence="3" id="KW-1185">Reference proteome</keyword>
<sequence length="273" mass="30349">MKMKSSKLLTKKDLMATFWRSFTMEWAWNYERQSNLGYSYAMTPALKKIYQNREDKLKSSFKRHLEFFNVTPWLSTFPLGISIAMEEQNALNDDFDEDSINNIKIALMGPLSGIGDSFFWGTLRVIATGIGTSLAFQGNILGPLLFLLIFNIPAIIARYYGLFIGYNIGASFIDRVQKTGLMDKLTYGASVLGLGVVGAMVATMVTLKMPMKIGTGADATSVQKIFDGIVPGILPLLFTLFIFWLDKKGWKAQYILLLIAAIGIFGAWSGLLG</sequence>
<dbReference type="GeneID" id="57365333"/>
<gene>
    <name evidence="2" type="ORF">HMPREF0623_1634</name>
</gene>
<dbReference type="EMBL" id="AEEG01000009">
    <property type="protein sequence ID" value="EFL94766.1"/>
    <property type="molecule type" value="Genomic_DNA"/>
</dbReference>
<protein>
    <submittedName>
        <fullName evidence="2">PTS system, mannose/fructose/sorbose family, IID component</fullName>
    </submittedName>
</protein>
<dbReference type="HOGENOM" id="CLU_060742_0_0_9"/>
<name>E0NI03_PEDAC</name>
<reference evidence="2" key="1">
    <citation type="submission" date="2010-07" db="EMBL/GenBank/DDBJ databases">
        <authorList>
            <person name="Muzny D."/>
            <person name="Qin X."/>
            <person name="Deng J."/>
            <person name="Jiang H."/>
            <person name="Liu Y."/>
            <person name="Qu J."/>
            <person name="Song X.-Z."/>
            <person name="Zhang L."/>
            <person name="Thornton R."/>
            <person name="Coyle M."/>
            <person name="Francisco L."/>
            <person name="Jackson L."/>
            <person name="Javaid M."/>
            <person name="Korchina V."/>
            <person name="Kovar C."/>
            <person name="Mata R."/>
            <person name="Mathew T."/>
            <person name="Ngo R."/>
            <person name="Nguyen L."/>
            <person name="Nguyen N."/>
            <person name="Okwuonu G."/>
            <person name="Ongeri F."/>
            <person name="Pham C."/>
            <person name="Simmons D."/>
            <person name="Wilczek-Boney K."/>
            <person name="Hale W."/>
            <person name="Jakkamsetti A."/>
            <person name="Pham P."/>
            <person name="Ruth R."/>
            <person name="San Lucas F."/>
            <person name="Warren J."/>
            <person name="Zhang J."/>
            <person name="Zhao Z."/>
            <person name="Zhou C."/>
            <person name="Zhu D."/>
            <person name="Lee S."/>
            <person name="Bess C."/>
            <person name="Blankenburg K."/>
            <person name="Forbes L."/>
            <person name="Fu Q."/>
            <person name="Gubbala S."/>
            <person name="Hirani K."/>
            <person name="Jayaseelan J.C."/>
            <person name="Lara F."/>
            <person name="Munidasa M."/>
            <person name="Palculict T."/>
            <person name="Patil S."/>
            <person name="Pu L.-L."/>
            <person name="Saada N."/>
            <person name="Tang L."/>
            <person name="Weissenberger G."/>
            <person name="Zhu Y."/>
            <person name="Hemphill L."/>
            <person name="Shang Y."/>
            <person name="Youmans B."/>
            <person name="Ayvaz T."/>
            <person name="Ross M."/>
            <person name="Santibanez J."/>
            <person name="Aqrawi P."/>
            <person name="Gross S."/>
            <person name="Joshi V."/>
            <person name="Fowler G."/>
            <person name="Nazareth L."/>
            <person name="Reid J."/>
            <person name="Worley K."/>
            <person name="Petrosino J."/>
            <person name="Highlander S."/>
            <person name="Gibbs R."/>
        </authorList>
    </citation>
    <scope>NUCLEOTIDE SEQUENCE [LARGE SCALE GENOMIC DNA]</scope>
    <source>
        <strain evidence="2">DSM 20284</strain>
    </source>
</reference>
<feature type="transmembrane region" description="Helical" evidence="1">
    <location>
        <begin position="252"/>
        <end position="271"/>
    </location>
</feature>
<dbReference type="GO" id="GO:0009401">
    <property type="term" value="P:phosphoenolpyruvate-dependent sugar phosphotransferase system"/>
    <property type="evidence" value="ECO:0007669"/>
    <property type="project" value="InterPro"/>
</dbReference>
<keyword evidence="1" id="KW-1133">Transmembrane helix</keyword>
<organism evidence="2 3">
    <name type="scientific">Pediococcus acidilactici DSM 20284</name>
    <dbReference type="NCBI Taxonomy" id="862514"/>
    <lineage>
        <taxon>Bacteria</taxon>
        <taxon>Bacillati</taxon>
        <taxon>Bacillota</taxon>
        <taxon>Bacilli</taxon>
        <taxon>Lactobacillales</taxon>
        <taxon>Lactobacillaceae</taxon>
        <taxon>Pediococcus</taxon>
        <taxon>Pediococcus acidilactici group</taxon>
    </lineage>
</organism>
<evidence type="ECO:0000313" key="3">
    <source>
        <dbReference type="Proteomes" id="UP000004470"/>
    </source>
</evidence>
<dbReference type="AlphaFoldDB" id="E0NI03"/>
<proteinExistence type="predicted"/>
<feature type="transmembrane region" description="Helical" evidence="1">
    <location>
        <begin position="185"/>
        <end position="205"/>
    </location>
</feature>
<dbReference type="InterPro" id="IPR050303">
    <property type="entry name" value="GatZ_KbaZ_carbometab"/>
</dbReference>
<dbReference type="PANTHER" id="PTHR32502">
    <property type="entry name" value="N-ACETYLGALACTOSAMINE PERMEASE II COMPONENT-RELATED"/>
    <property type="match status" value="1"/>
</dbReference>